<comment type="similarity">
    <text evidence="1">Belongs to the HesA/MoeB/ThiF family.</text>
</comment>
<evidence type="ECO:0000313" key="14">
    <source>
        <dbReference type="EMBL" id="AJD39488.1"/>
    </source>
</evidence>
<evidence type="ECO:0000256" key="4">
    <source>
        <dbReference type="ARBA" id="ARBA00022840"/>
    </source>
</evidence>
<dbReference type="Pfam" id="PF00899">
    <property type="entry name" value="ThiF"/>
    <property type="match status" value="1"/>
</dbReference>
<evidence type="ECO:0000256" key="7">
    <source>
        <dbReference type="ARBA" id="ARBA00063809"/>
    </source>
</evidence>
<dbReference type="InterPro" id="IPR035985">
    <property type="entry name" value="Ubiquitin-activating_enz"/>
</dbReference>
<evidence type="ECO:0000256" key="11">
    <source>
        <dbReference type="ARBA" id="ARBA00075328"/>
    </source>
</evidence>
<protein>
    <recommendedName>
        <fullName evidence="9">Molybdopterin-synthase adenylyltransferase</fullName>
        <ecNumber evidence="8">2.7.7.80</ecNumber>
    </recommendedName>
    <alternativeName>
        <fullName evidence="12">MoaD protein adenylase</fullName>
    </alternativeName>
    <alternativeName>
        <fullName evidence="10">Molybdopterin-converting factor subunit 1 adenylase</fullName>
    </alternativeName>
    <alternativeName>
        <fullName evidence="11">Sulfur carrier protein MoaD adenylyltransferase</fullName>
    </alternativeName>
</protein>
<dbReference type="CDD" id="cd00757">
    <property type="entry name" value="ThiF_MoeB_HesA_family"/>
    <property type="match status" value="1"/>
</dbReference>
<dbReference type="GO" id="GO:0005524">
    <property type="term" value="F:ATP binding"/>
    <property type="evidence" value="ECO:0007669"/>
    <property type="project" value="UniProtKB-KW"/>
</dbReference>
<dbReference type="Proteomes" id="UP000031368">
    <property type="component" value="Chromosome"/>
</dbReference>
<dbReference type="AlphaFoldDB" id="A0A0B4WYU9"/>
<evidence type="ECO:0000256" key="8">
    <source>
        <dbReference type="ARBA" id="ARBA00066884"/>
    </source>
</evidence>
<evidence type="ECO:0000256" key="12">
    <source>
        <dbReference type="ARBA" id="ARBA00078531"/>
    </source>
</evidence>
<dbReference type="PANTHER" id="PTHR10953">
    <property type="entry name" value="UBIQUITIN-ACTIVATING ENZYME E1"/>
    <property type="match status" value="1"/>
</dbReference>
<dbReference type="SUPFAM" id="SSF69572">
    <property type="entry name" value="Activating enzymes of the ubiquitin-like proteins"/>
    <property type="match status" value="1"/>
</dbReference>
<dbReference type="EMBL" id="CP006877">
    <property type="protein sequence ID" value="AJD39488.1"/>
    <property type="molecule type" value="Genomic_DNA"/>
</dbReference>
<evidence type="ECO:0000256" key="6">
    <source>
        <dbReference type="ARBA" id="ARBA00055169"/>
    </source>
</evidence>
<reference evidence="14 15" key="1">
    <citation type="submission" date="2013-11" db="EMBL/GenBank/DDBJ databases">
        <title>Complete genome sequence of Rhizobium gallicum bv. gallicum R602.</title>
        <authorList>
            <person name="Bustos P."/>
            <person name="Santamaria R.I."/>
            <person name="Lozano L."/>
            <person name="Acosta J.L."/>
            <person name="Ormeno-Orrillo E."/>
            <person name="Rogel M.A."/>
            <person name="Romero D."/>
            <person name="Cevallos M.A."/>
            <person name="Martinez-Romero E."/>
            <person name="Gonzalez V."/>
        </authorList>
    </citation>
    <scope>NUCLEOTIDE SEQUENCE [LARGE SCALE GENOMIC DNA]</scope>
    <source>
        <strain evidence="14 15">R602</strain>
    </source>
</reference>
<keyword evidence="4" id="KW-0067">ATP-binding</keyword>
<evidence type="ECO:0000259" key="13">
    <source>
        <dbReference type="Pfam" id="PF00899"/>
    </source>
</evidence>
<comment type="catalytic activity">
    <reaction evidence="5">
        <text>[molybdopterin-synthase sulfur-carrier protein]-C-terminal Gly-Gly + ATP + H(+) = [molybdopterin-synthase sulfur-carrier protein]-C-terminal Gly-Gly-AMP + diphosphate</text>
        <dbReference type="Rhea" id="RHEA:43616"/>
        <dbReference type="Rhea" id="RHEA-COMP:12159"/>
        <dbReference type="Rhea" id="RHEA-COMP:12202"/>
        <dbReference type="ChEBI" id="CHEBI:15378"/>
        <dbReference type="ChEBI" id="CHEBI:30616"/>
        <dbReference type="ChEBI" id="CHEBI:33019"/>
        <dbReference type="ChEBI" id="CHEBI:90618"/>
        <dbReference type="ChEBI" id="CHEBI:90778"/>
        <dbReference type="EC" id="2.7.7.80"/>
    </reaction>
</comment>
<dbReference type="GO" id="GO:0005829">
    <property type="term" value="C:cytosol"/>
    <property type="evidence" value="ECO:0007669"/>
    <property type="project" value="TreeGrafter"/>
</dbReference>
<evidence type="ECO:0000256" key="1">
    <source>
        <dbReference type="ARBA" id="ARBA00009919"/>
    </source>
</evidence>
<evidence type="ECO:0000313" key="15">
    <source>
        <dbReference type="Proteomes" id="UP000031368"/>
    </source>
</evidence>
<dbReference type="EC" id="2.7.7.80" evidence="8"/>
<evidence type="ECO:0000256" key="5">
    <source>
        <dbReference type="ARBA" id="ARBA00052218"/>
    </source>
</evidence>
<organism evidence="14 15">
    <name type="scientific">Rhizobium gallicum bv. gallicum R602sp</name>
    <dbReference type="NCBI Taxonomy" id="1041138"/>
    <lineage>
        <taxon>Bacteria</taxon>
        <taxon>Pseudomonadati</taxon>
        <taxon>Pseudomonadota</taxon>
        <taxon>Alphaproteobacteria</taxon>
        <taxon>Hyphomicrobiales</taxon>
        <taxon>Rhizobiaceae</taxon>
        <taxon>Rhizobium/Agrobacterium group</taxon>
        <taxon>Rhizobium</taxon>
    </lineage>
</organism>
<dbReference type="GO" id="GO:0004792">
    <property type="term" value="F:thiosulfate-cyanide sulfurtransferase activity"/>
    <property type="evidence" value="ECO:0007669"/>
    <property type="project" value="TreeGrafter"/>
</dbReference>
<dbReference type="GO" id="GO:0008641">
    <property type="term" value="F:ubiquitin-like modifier activating enzyme activity"/>
    <property type="evidence" value="ECO:0007669"/>
    <property type="project" value="InterPro"/>
</dbReference>
<evidence type="ECO:0000256" key="9">
    <source>
        <dbReference type="ARBA" id="ARBA00073635"/>
    </source>
</evidence>
<feature type="domain" description="THIF-type NAD/FAD binding fold" evidence="13">
    <location>
        <begin position="29"/>
        <end position="269"/>
    </location>
</feature>
<dbReference type="InterPro" id="IPR045886">
    <property type="entry name" value="ThiF/MoeB/HesA"/>
</dbReference>
<comment type="function">
    <text evidence="6">Catalyzes the adenylation by ATP of the carboxyl group of the C-terminal glycine of sulfur carrier protein MoaD.</text>
</comment>
<keyword evidence="15" id="KW-1185">Reference proteome</keyword>
<sequence>MTDAAFPAPSGHDSIASMEPLSPEEIARYQRHILLPEIGGAGQQRLKAARVLVIGAGGLGAPVLQYLAAAGIGTLGIADDDRVSLSNLQRQVIHDSGTIGELKTESAAFAIARLNPHVNIIRFEERFSSESARRHLSGFDLLIDASDNFETRYAAADAAEKAEIPLVSGAVGRFDGSLTVLKPYERAEDGSLNPAYRDLFPEIPPEGLIPACAETGIIGALTGVIGTLMAMEAIKLITGAGEPLIGRLLLYDALSARFDSVRYKRRRAQGPSVS</sequence>
<dbReference type="FunFam" id="3.40.50.720:FF:000033">
    <property type="entry name" value="Adenylyltransferase and sulfurtransferase MOCS3"/>
    <property type="match status" value="1"/>
</dbReference>
<dbReference type="RefSeq" id="WP_039843487.1">
    <property type="nucleotide sequence ID" value="NZ_CP006877.1"/>
</dbReference>
<dbReference type="NCBIfam" id="NF004281">
    <property type="entry name" value="PRK05690.1"/>
    <property type="match status" value="1"/>
</dbReference>
<dbReference type="PANTHER" id="PTHR10953:SF102">
    <property type="entry name" value="ADENYLYLTRANSFERASE AND SULFURTRANSFERASE MOCS3"/>
    <property type="match status" value="1"/>
</dbReference>
<dbReference type="Gene3D" id="3.40.50.720">
    <property type="entry name" value="NAD(P)-binding Rossmann-like Domain"/>
    <property type="match status" value="1"/>
</dbReference>
<comment type="subunit">
    <text evidence="7">Homodimer. Forms a stable heterotetrameric complex of 2 MoeB and 2 MoaD during adenylation of MoaD.</text>
</comment>
<evidence type="ECO:0000256" key="2">
    <source>
        <dbReference type="ARBA" id="ARBA00022679"/>
    </source>
</evidence>
<dbReference type="HOGENOM" id="CLU_013325_10_0_5"/>
<dbReference type="GO" id="GO:0008146">
    <property type="term" value="F:sulfotransferase activity"/>
    <property type="evidence" value="ECO:0007669"/>
    <property type="project" value="TreeGrafter"/>
</dbReference>
<dbReference type="GO" id="GO:0061605">
    <property type="term" value="F:molybdopterin-synthase adenylyltransferase activity"/>
    <property type="evidence" value="ECO:0007669"/>
    <property type="project" value="UniProtKB-EC"/>
</dbReference>
<evidence type="ECO:0000256" key="3">
    <source>
        <dbReference type="ARBA" id="ARBA00022741"/>
    </source>
</evidence>
<proteinExistence type="inferred from homology"/>
<gene>
    <name evidence="14" type="primary">moeB</name>
    <name evidence="14" type="synonym">moeZ</name>
    <name evidence="14" type="ORF">RGR602_CH00113</name>
</gene>
<evidence type="ECO:0000256" key="10">
    <source>
        <dbReference type="ARBA" id="ARBA00075110"/>
    </source>
</evidence>
<dbReference type="InterPro" id="IPR000594">
    <property type="entry name" value="ThiF_NAD_FAD-bd"/>
</dbReference>
<keyword evidence="3" id="KW-0547">Nucleotide-binding</keyword>
<keyword evidence="2" id="KW-0808">Transferase</keyword>
<name>A0A0B4WYU9_9HYPH</name>
<accession>A0A0B4WYU9</accession>
<dbReference type="KEGG" id="rga:RGR602_CH00113"/>